<protein>
    <submittedName>
        <fullName evidence="3">Isoquinoline 1-oxidoreductase subunit beta</fullName>
        <ecNumber evidence="3">1.3.99.16</ecNumber>
    </submittedName>
</protein>
<organism evidence="3 4">
    <name type="scientific">Emticicia aquatica</name>
    <dbReference type="NCBI Taxonomy" id="1681835"/>
    <lineage>
        <taxon>Bacteria</taxon>
        <taxon>Pseudomonadati</taxon>
        <taxon>Bacteroidota</taxon>
        <taxon>Cytophagia</taxon>
        <taxon>Cytophagales</taxon>
        <taxon>Leadbetterellaceae</taxon>
        <taxon>Emticicia</taxon>
    </lineage>
</organism>
<dbReference type="InterPro" id="IPR037165">
    <property type="entry name" value="AldOxase/xan_DH_Mopterin-bd_sf"/>
</dbReference>
<gene>
    <name evidence="3" type="primary">iorB_3</name>
    <name evidence="3" type="ORF">EMA8858_00665</name>
</gene>
<feature type="domain" description="Aldehyde oxidase/xanthine dehydrogenase a/b hammerhead" evidence="2">
    <location>
        <begin position="216"/>
        <end position="294"/>
    </location>
</feature>
<evidence type="ECO:0000259" key="2">
    <source>
        <dbReference type="SMART" id="SM01008"/>
    </source>
</evidence>
<dbReference type="RefSeq" id="WP_238804414.1">
    <property type="nucleotide sequence ID" value="NZ_CAKLPY010000001.1"/>
</dbReference>
<dbReference type="InterPro" id="IPR052516">
    <property type="entry name" value="N-heterocyclic_Hydroxylase"/>
</dbReference>
<dbReference type="EMBL" id="CAKLPY010000001">
    <property type="protein sequence ID" value="CAH0994555.1"/>
    <property type="molecule type" value="Genomic_DNA"/>
</dbReference>
<proteinExistence type="predicted"/>
<dbReference type="InterPro" id="IPR046867">
    <property type="entry name" value="AldOxase/xan_DH_MoCoBD2"/>
</dbReference>
<keyword evidence="1" id="KW-0812">Transmembrane</keyword>
<dbReference type="SUPFAM" id="SSF56003">
    <property type="entry name" value="Molybdenum cofactor-binding domain"/>
    <property type="match status" value="2"/>
</dbReference>
<accession>A0ABN8ENV9</accession>
<reference evidence="3" key="1">
    <citation type="submission" date="2021-12" db="EMBL/GenBank/DDBJ databases">
        <authorList>
            <person name="Rodrigo-Torres L."/>
            <person name="Arahal R. D."/>
            <person name="Lucena T."/>
        </authorList>
    </citation>
    <scope>NUCLEOTIDE SEQUENCE</scope>
    <source>
        <strain evidence="3">CECT 8858</strain>
    </source>
</reference>
<evidence type="ECO:0000313" key="3">
    <source>
        <dbReference type="EMBL" id="CAH0994555.1"/>
    </source>
</evidence>
<keyword evidence="3" id="KW-0560">Oxidoreductase</keyword>
<sequence>MSTDTNKKAFSRRKFLQRGAIVLGGSVVASYLGCSPMRRFTAQKAENMDLPASISSFQPDFWFEVLADNTILLKSPKIEMGQGIWTGFAMLAAEELEVPIEQIKVEHASTSSGLIDNINTGGSTSTASLYEPIREVAATMREMLKVAASKQWGVAIGTIKAENGVLSSGNKKITYAEIASSTKEWDIPKTPALKPKSAFKYVGKSVKRIDLKPKVMGTAKYTMDSELPDMLYAVLLQSPYIDGTIKTIDTSEAAKSSGVIKIIHEGELVAVVAKTFYAADSAVKKINVSWNTPNKTQQADLIKLVTVGNGKEVNVQKEGKARSIIEDNQAEVFKQEYRTPMATHAQMEVNAAIAHVEADKATIIVGTQGPSQVRDMVAKALKLKKDNIDVHTPLVGGGFGRKATKGNFVEAALISKAVGKPVKLFNSRQQEFQNGVYRPNTHHVLQAKIDKNGQIEAITHDQATPDMILKTLLNGNDIVLKLLGSDFISAGHGASIMYNVPNKATSVWNTDVPVPISIWRAVGMFPNTFAIESFINELAKKVGKDPITFRTDMLHDKEDKIAQRSKKVLETLAEKSAWKNQKTESVGRGIAIANDRKTIAAAAIEIEILEDKIKVKKVTHVMDVGQSINPEGIKQQVESAIMMGISAALHEELTVKDGQIEQGFFSQYPLAMLTDVPEIQVFILEGDDIPYGVGEPPLSPIAPAIAGAILDLTGKALRSLPLRLS</sequence>
<dbReference type="InterPro" id="IPR006311">
    <property type="entry name" value="TAT_signal"/>
</dbReference>
<keyword evidence="4" id="KW-1185">Reference proteome</keyword>
<evidence type="ECO:0000313" key="4">
    <source>
        <dbReference type="Proteomes" id="UP000837932"/>
    </source>
</evidence>
<dbReference type="PROSITE" id="PS51318">
    <property type="entry name" value="TAT"/>
    <property type="match status" value="1"/>
</dbReference>
<dbReference type="InterPro" id="IPR012368">
    <property type="entry name" value="OxRdtase_Mopterin-bd_su_IorB"/>
</dbReference>
<dbReference type="Gene3D" id="3.30.365.10">
    <property type="entry name" value="Aldehyde oxidase/xanthine dehydrogenase, molybdopterin binding domain"/>
    <property type="match status" value="4"/>
</dbReference>
<dbReference type="Pfam" id="PF20256">
    <property type="entry name" value="MoCoBD_2"/>
    <property type="match status" value="2"/>
</dbReference>
<comment type="caution">
    <text evidence="3">The sequence shown here is derived from an EMBL/GenBank/DDBJ whole genome shotgun (WGS) entry which is preliminary data.</text>
</comment>
<dbReference type="Pfam" id="PF01315">
    <property type="entry name" value="Ald_Xan_dh_C"/>
    <property type="match status" value="1"/>
</dbReference>
<dbReference type="EC" id="1.3.99.16" evidence="3"/>
<keyword evidence="1" id="KW-1133">Transmembrane helix</keyword>
<keyword evidence="1" id="KW-0472">Membrane</keyword>
<evidence type="ECO:0000256" key="1">
    <source>
        <dbReference type="SAM" id="Phobius"/>
    </source>
</evidence>
<dbReference type="PIRSF" id="PIRSF036389">
    <property type="entry name" value="IOR_B"/>
    <property type="match status" value="1"/>
</dbReference>
<dbReference type="InterPro" id="IPR008274">
    <property type="entry name" value="AldOxase/xan_DH_MoCoBD1"/>
</dbReference>
<name>A0ABN8ENV9_9BACT</name>
<dbReference type="Proteomes" id="UP000837932">
    <property type="component" value="Unassembled WGS sequence"/>
</dbReference>
<dbReference type="Pfam" id="PF02738">
    <property type="entry name" value="MoCoBD_1"/>
    <property type="match status" value="1"/>
</dbReference>
<dbReference type="PANTHER" id="PTHR47495">
    <property type="entry name" value="ALDEHYDE DEHYDROGENASE"/>
    <property type="match status" value="1"/>
</dbReference>
<dbReference type="SMART" id="SM01008">
    <property type="entry name" value="Ald_Xan_dh_C"/>
    <property type="match status" value="1"/>
</dbReference>
<dbReference type="Gene3D" id="3.90.1170.50">
    <property type="entry name" value="Aldehyde oxidase/xanthine dehydrogenase, a/b hammerhead"/>
    <property type="match status" value="1"/>
</dbReference>
<dbReference type="GO" id="GO:0047121">
    <property type="term" value="F:isoquinoline 1-oxidoreductase activity"/>
    <property type="evidence" value="ECO:0007669"/>
    <property type="project" value="UniProtKB-EC"/>
</dbReference>
<dbReference type="InterPro" id="IPR000674">
    <property type="entry name" value="Ald_Oxase/Xan_DH_a/b"/>
</dbReference>
<dbReference type="PANTHER" id="PTHR47495:SF2">
    <property type="entry name" value="ALDEHYDE DEHYDROGENASE"/>
    <property type="match status" value="1"/>
</dbReference>
<feature type="transmembrane region" description="Helical" evidence="1">
    <location>
        <begin position="15"/>
        <end position="33"/>
    </location>
</feature>